<name>A0A381QCA2_9ZZZZ</name>
<dbReference type="NCBIfam" id="TIGR00079">
    <property type="entry name" value="pept_deformyl"/>
    <property type="match status" value="1"/>
</dbReference>
<evidence type="ECO:0000256" key="1">
    <source>
        <dbReference type="ARBA" id="ARBA00010759"/>
    </source>
</evidence>
<dbReference type="InterPro" id="IPR036821">
    <property type="entry name" value="Peptide_deformylase_sf"/>
</dbReference>
<sequence>MYEKITKVKSFFSSDKINAPMRCFGKKQQHHDIIFLPFFVTLKLRIKQMEKGLDLLQFPDERLRRVSKPIENFDAELTALSDSMLRVMYESRGIGLAAPQINHPIRMIVIDISEDRNTPLIFVNPKLTSFEGNIESNEGCLSVPEIRTTVKRHKTINLLAQNIDGAEINIEADDLLSICIQHEIDHLDGKLFIDYVPNIKLQRLRKKIAKQKKLSNNQTPQGTTVSIV</sequence>
<proteinExistence type="inferred from homology"/>
<dbReference type="PRINTS" id="PR01576">
    <property type="entry name" value="PDEFORMYLASE"/>
</dbReference>
<dbReference type="SUPFAM" id="SSF56420">
    <property type="entry name" value="Peptide deformylase"/>
    <property type="match status" value="1"/>
</dbReference>
<evidence type="ECO:0000313" key="2">
    <source>
        <dbReference type="EMBL" id="SUZ75283.1"/>
    </source>
</evidence>
<dbReference type="AlphaFoldDB" id="A0A381QCA2"/>
<dbReference type="EMBL" id="UINC01001239">
    <property type="protein sequence ID" value="SUZ75283.1"/>
    <property type="molecule type" value="Genomic_DNA"/>
</dbReference>
<dbReference type="HAMAP" id="MF_00163">
    <property type="entry name" value="Pep_deformylase"/>
    <property type="match status" value="1"/>
</dbReference>
<gene>
    <name evidence="2" type="ORF">METZ01_LOCUS28137</name>
</gene>
<dbReference type="PANTHER" id="PTHR10458:SF22">
    <property type="entry name" value="PEPTIDE DEFORMYLASE"/>
    <property type="match status" value="1"/>
</dbReference>
<dbReference type="GO" id="GO:0042586">
    <property type="term" value="F:peptide deformylase activity"/>
    <property type="evidence" value="ECO:0007669"/>
    <property type="project" value="InterPro"/>
</dbReference>
<organism evidence="2">
    <name type="scientific">marine metagenome</name>
    <dbReference type="NCBI Taxonomy" id="408172"/>
    <lineage>
        <taxon>unclassified sequences</taxon>
        <taxon>metagenomes</taxon>
        <taxon>ecological metagenomes</taxon>
    </lineage>
</organism>
<dbReference type="CDD" id="cd00487">
    <property type="entry name" value="Pep_deformylase"/>
    <property type="match status" value="1"/>
</dbReference>
<dbReference type="InterPro" id="IPR023635">
    <property type="entry name" value="Peptide_deformylase"/>
</dbReference>
<dbReference type="Pfam" id="PF01327">
    <property type="entry name" value="Pep_deformylase"/>
    <property type="match status" value="1"/>
</dbReference>
<dbReference type="Gene3D" id="3.90.45.10">
    <property type="entry name" value="Peptide deformylase"/>
    <property type="match status" value="1"/>
</dbReference>
<accession>A0A381QCA2</accession>
<dbReference type="NCBIfam" id="NF001159">
    <property type="entry name" value="PRK00150.1-3"/>
    <property type="match status" value="1"/>
</dbReference>
<comment type="similarity">
    <text evidence="1">Belongs to the polypeptide deformylase family.</text>
</comment>
<protein>
    <recommendedName>
        <fullName evidence="3">Peptide deformylase</fullName>
    </recommendedName>
</protein>
<evidence type="ECO:0008006" key="3">
    <source>
        <dbReference type="Google" id="ProtNLM"/>
    </source>
</evidence>
<dbReference type="PANTHER" id="PTHR10458">
    <property type="entry name" value="PEPTIDE DEFORMYLASE"/>
    <property type="match status" value="1"/>
</dbReference>
<reference evidence="2" key="1">
    <citation type="submission" date="2018-05" db="EMBL/GenBank/DDBJ databases">
        <authorList>
            <person name="Lanie J.A."/>
            <person name="Ng W.-L."/>
            <person name="Kazmierczak K.M."/>
            <person name="Andrzejewski T.M."/>
            <person name="Davidsen T.M."/>
            <person name="Wayne K.J."/>
            <person name="Tettelin H."/>
            <person name="Glass J.I."/>
            <person name="Rusch D."/>
            <person name="Podicherti R."/>
            <person name="Tsui H.-C.T."/>
            <person name="Winkler M.E."/>
        </authorList>
    </citation>
    <scope>NUCLEOTIDE SEQUENCE</scope>
</reference>